<gene>
    <name evidence="1" type="ORF">S01H1_42766</name>
</gene>
<comment type="caution">
    <text evidence="1">The sequence shown here is derived from an EMBL/GenBank/DDBJ whole genome shotgun (WGS) entry which is preliminary data.</text>
</comment>
<protein>
    <submittedName>
        <fullName evidence="1">Uncharacterized protein</fullName>
    </submittedName>
</protein>
<sequence length="107" mass="12251">MNFTIEPVDPHKELKRKPKKIGLSTSVEPDVYSTVQLFALDYEITVSEYLRSLILADIESKFDMDEELKRGLLEGFRESRGYEVAHEVGQWLSIDRSGNNVKDGEVC</sequence>
<dbReference type="AlphaFoldDB" id="X0UU32"/>
<organism evidence="1">
    <name type="scientific">marine sediment metagenome</name>
    <dbReference type="NCBI Taxonomy" id="412755"/>
    <lineage>
        <taxon>unclassified sequences</taxon>
        <taxon>metagenomes</taxon>
        <taxon>ecological metagenomes</taxon>
    </lineage>
</organism>
<reference evidence="1" key="1">
    <citation type="journal article" date="2014" name="Front. Microbiol.">
        <title>High frequency of phylogenetically diverse reductive dehalogenase-homologous genes in deep subseafloor sedimentary metagenomes.</title>
        <authorList>
            <person name="Kawai M."/>
            <person name="Futagami T."/>
            <person name="Toyoda A."/>
            <person name="Takaki Y."/>
            <person name="Nishi S."/>
            <person name="Hori S."/>
            <person name="Arai W."/>
            <person name="Tsubouchi T."/>
            <person name="Morono Y."/>
            <person name="Uchiyama I."/>
            <person name="Ito T."/>
            <person name="Fujiyama A."/>
            <person name="Inagaki F."/>
            <person name="Takami H."/>
        </authorList>
    </citation>
    <scope>NUCLEOTIDE SEQUENCE</scope>
    <source>
        <strain evidence="1">Expedition CK06-06</strain>
    </source>
</reference>
<evidence type="ECO:0000313" key="1">
    <source>
        <dbReference type="EMBL" id="GAG09364.1"/>
    </source>
</evidence>
<proteinExistence type="predicted"/>
<dbReference type="EMBL" id="BARS01027210">
    <property type="protein sequence ID" value="GAG09364.1"/>
    <property type="molecule type" value="Genomic_DNA"/>
</dbReference>
<name>X0UU32_9ZZZZ</name>
<accession>X0UU32</accession>